<proteinExistence type="predicted"/>
<accession>A0A919LKS8</accession>
<gene>
    <name evidence="2" type="ORF">Sxan_52080</name>
</gene>
<protein>
    <submittedName>
        <fullName evidence="2">Uncharacterized protein</fullName>
    </submittedName>
</protein>
<dbReference type="AlphaFoldDB" id="A0A919LKS8"/>
<name>A0A919LKS8_9ACTN</name>
<dbReference type="EMBL" id="BNEE01000006">
    <property type="protein sequence ID" value="GHI87844.1"/>
    <property type="molecule type" value="Genomic_DNA"/>
</dbReference>
<keyword evidence="3" id="KW-1185">Reference proteome</keyword>
<evidence type="ECO:0000313" key="2">
    <source>
        <dbReference type="EMBL" id="GHI87844.1"/>
    </source>
</evidence>
<evidence type="ECO:0000256" key="1">
    <source>
        <dbReference type="SAM" id="MobiDB-lite"/>
    </source>
</evidence>
<reference evidence="2" key="1">
    <citation type="submission" date="2020-09" db="EMBL/GenBank/DDBJ databases">
        <title>Whole genome shotgun sequence of Streptomyces xanthophaeus NBRC 12829.</title>
        <authorList>
            <person name="Komaki H."/>
            <person name="Tamura T."/>
        </authorList>
    </citation>
    <scope>NUCLEOTIDE SEQUENCE</scope>
    <source>
        <strain evidence="2">NBRC 12829</strain>
    </source>
</reference>
<evidence type="ECO:0000313" key="3">
    <source>
        <dbReference type="Proteomes" id="UP000600026"/>
    </source>
</evidence>
<dbReference type="Proteomes" id="UP000600026">
    <property type="component" value="Unassembled WGS sequence"/>
</dbReference>
<sequence length="81" mass="8316">MTYATTVRSIALSPLERVQLVGMTDCRPIFEQVQAKGGVGSGPSVPGEGEGPDRKGGEGLGRFLGGVLPQFGPRDEAGGES</sequence>
<feature type="region of interest" description="Disordered" evidence="1">
    <location>
        <begin position="34"/>
        <end position="81"/>
    </location>
</feature>
<organism evidence="2 3">
    <name type="scientific">Streptomyces xanthophaeus</name>
    <dbReference type="NCBI Taxonomy" id="67385"/>
    <lineage>
        <taxon>Bacteria</taxon>
        <taxon>Bacillati</taxon>
        <taxon>Actinomycetota</taxon>
        <taxon>Actinomycetes</taxon>
        <taxon>Kitasatosporales</taxon>
        <taxon>Streptomycetaceae</taxon>
        <taxon>Streptomyces</taxon>
    </lineage>
</organism>
<comment type="caution">
    <text evidence="2">The sequence shown here is derived from an EMBL/GenBank/DDBJ whole genome shotgun (WGS) entry which is preliminary data.</text>
</comment>